<feature type="compositionally biased region" description="Low complexity" evidence="15">
    <location>
        <begin position="7"/>
        <end position="25"/>
    </location>
</feature>
<keyword evidence="10 20" id="KW-0418">Kinase</keyword>
<dbReference type="InterPro" id="IPR036890">
    <property type="entry name" value="HATPase_C_sf"/>
</dbReference>
<dbReference type="Gene3D" id="6.10.340.10">
    <property type="match status" value="1"/>
</dbReference>
<dbReference type="PRINTS" id="PR00344">
    <property type="entry name" value="BCTRLSENSOR"/>
</dbReference>
<evidence type="ECO:0000256" key="6">
    <source>
        <dbReference type="ARBA" id="ARBA00022553"/>
    </source>
</evidence>
<dbReference type="SUPFAM" id="SSF47384">
    <property type="entry name" value="Homodimeric domain of signal transducing histidine kinase"/>
    <property type="match status" value="1"/>
</dbReference>
<evidence type="ECO:0000256" key="2">
    <source>
        <dbReference type="ARBA" id="ARBA00004429"/>
    </source>
</evidence>
<dbReference type="Proteomes" id="UP000675920">
    <property type="component" value="Unplaced"/>
</dbReference>
<comment type="subcellular location">
    <subcellularLocation>
        <location evidence="2">Cell inner membrane</location>
        <topology evidence="2">Multi-pass membrane protein</topology>
    </subcellularLocation>
</comment>
<dbReference type="SUPFAM" id="SSF55874">
    <property type="entry name" value="ATPase domain of HSP90 chaperone/DNA topoisomerase II/histidine kinase"/>
    <property type="match status" value="1"/>
</dbReference>
<proteinExistence type="predicted"/>
<dbReference type="InterPro" id="IPR050980">
    <property type="entry name" value="2C_sensor_his_kinase"/>
</dbReference>
<keyword evidence="8 16" id="KW-0812">Transmembrane</keyword>
<evidence type="ECO:0000256" key="10">
    <source>
        <dbReference type="ARBA" id="ARBA00022777"/>
    </source>
</evidence>
<dbReference type="InterPro" id="IPR003660">
    <property type="entry name" value="HAMP_dom"/>
</dbReference>
<dbReference type="GO" id="GO:0005886">
    <property type="term" value="C:plasma membrane"/>
    <property type="evidence" value="ECO:0007669"/>
    <property type="project" value="UniProtKB-SubCell"/>
</dbReference>
<keyword evidence="6" id="KW-0597">Phosphoprotein</keyword>
<evidence type="ECO:0000256" key="16">
    <source>
        <dbReference type="SAM" id="Phobius"/>
    </source>
</evidence>
<keyword evidence="5" id="KW-0997">Cell inner membrane</keyword>
<dbReference type="AlphaFoldDB" id="A0A8B6X928"/>
<evidence type="ECO:0000259" key="18">
    <source>
        <dbReference type="PROSITE" id="PS50885"/>
    </source>
</evidence>
<keyword evidence="9" id="KW-0547">Nucleotide-binding</keyword>
<dbReference type="Gene3D" id="3.30.565.10">
    <property type="entry name" value="Histidine kinase-like ATPase, C-terminal domain"/>
    <property type="match status" value="1"/>
</dbReference>
<feature type="transmembrane region" description="Helical" evidence="16">
    <location>
        <begin position="51"/>
        <end position="73"/>
    </location>
</feature>
<evidence type="ECO:0000256" key="9">
    <source>
        <dbReference type="ARBA" id="ARBA00022741"/>
    </source>
</evidence>
<feature type="transmembrane region" description="Helical" evidence="16">
    <location>
        <begin position="202"/>
        <end position="224"/>
    </location>
</feature>
<dbReference type="Gene3D" id="1.10.287.130">
    <property type="match status" value="1"/>
</dbReference>
<dbReference type="SMART" id="SM00387">
    <property type="entry name" value="HATPase_c"/>
    <property type="match status" value="1"/>
</dbReference>
<reference evidence="20" key="1">
    <citation type="journal article" date="1999" name="Curr. Biol.">
        <title>Signal transduction: Gyrating protein kinases.</title>
        <authorList>
            <person name="Stock J."/>
        </authorList>
    </citation>
    <scope>NUCLEOTIDE SEQUENCE</scope>
</reference>
<evidence type="ECO:0000256" key="3">
    <source>
        <dbReference type="ARBA" id="ARBA00012438"/>
    </source>
</evidence>
<evidence type="ECO:0000256" key="7">
    <source>
        <dbReference type="ARBA" id="ARBA00022679"/>
    </source>
</evidence>
<sequence>MAERDSAVGGRAGAPAGPVPASSRGRAGPLARLRDWCPPLPARFNTLAARLMLLLGVTVLLLQLVSFGGVRAIRDHETGVQMYAFMAADLDLQRDFLRSLPVEQRAAWLPKLNRGYYRLAVLPADAEFIDISAHPDIRQPYEAIEARLHTRSWARPARAVLARPRPDEDWLPGVVIDLDGEQWLAVLFYTEAPNAAPPPTTIALYLGAVLLVVGVIAVLIARVAGRSLAGFARAAERLSTDLNAPPLPERGPVEVVRVAAAFNRMQSAIRRHLDERTEILAAVSHDLKTPLTRLRLRAENLPDELPQRARFIADIEAMTDLVGEGLDYARSAQLREARSPVDLDRLVAALADDARDTGARVEVSGRLGAPVIAAPRALQRAVQNLLDNALRYGDGAAEITLERLGGEDDGLAGMHASGSAQSRPDAAAARLRLTVADRGPGLAPELLERVFEPFYRVEGSRSRASGGTGLGLAIARNLVRGQGGDIVLANRPGGGLLAVLELPAG</sequence>
<comment type="catalytic activity">
    <reaction evidence="1">
        <text>ATP + protein L-histidine = ADP + protein N-phospho-L-histidine.</text>
        <dbReference type="EC" id="2.7.13.3"/>
    </reaction>
</comment>
<evidence type="ECO:0000259" key="17">
    <source>
        <dbReference type="PROSITE" id="PS50109"/>
    </source>
</evidence>
<keyword evidence="7" id="KW-0808">Transferase</keyword>
<organism evidence="19 20">
    <name type="scientific">Derxia gummosa DSM 723</name>
    <dbReference type="NCBI Taxonomy" id="1121388"/>
    <lineage>
        <taxon>Bacteria</taxon>
        <taxon>Pseudomonadati</taxon>
        <taxon>Pseudomonadota</taxon>
        <taxon>Betaproteobacteria</taxon>
        <taxon>Burkholderiales</taxon>
        <taxon>Alcaligenaceae</taxon>
        <taxon>Derxia</taxon>
    </lineage>
</organism>
<evidence type="ECO:0000256" key="5">
    <source>
        <dbReference type="ARBA" id="ARBA00022519"/>
    </source>
</evidence>
<evidence type="ECO:0000256" key="1">
    <source>
        <dbReference type="ARBA" id="ARBA00000085"/>
    </source>
</evidence>
<evidence type="ECO:0000313" key="19">
    <source>
        <dbReference type="Proteomes" id="UP000675920"/>
    </source>
</evidence>
<dbReference type="InterPro" id="IPR003661">
    <property type="entry name" value="HisK_dim/P_dom"/>
</dbReference>
<dbReference type="GO" id="GO:0000155">
    <property type="term" value="F:phosphorelay sensor kinase activity"/>
    <property type="evidence" value="ECO:0007669"/>
    <property type="project" value="InterPro"/>
</dbReference>
<dbReference type="EC" id="2.7.13.3" evidence="3"/>
<dbReference type="Pfam" id="PF00512">
    <property type="entry name" value="HisKA"/>
    <property type="match status" value="1"/>
</dbReference>
<feature type="domain" description="HAMP" evidence="18">
    <location>
        <begin position="222"/>
        <end position="274"/>
    </location>
</feature>
<dbReference type="PROSITE" id="PS50885">
    <property type="entry name" value="HAMP"/>
    <property type="match status" value="1"/>
</dbReference>
<evidence type="ECO:0000256" key="8">
    <source>
        <dbReference type="ARBA" id="ARBA00022692"/>
    </source>
</evidence>
<dbReference type="Pfam" id="PF02518">
    <property type="entry name" value="HATPase_c"/>
    <property type="match status" value="1"/>
</dbReference>
<feature type="domain" description="Histidine kinase" evidence="17">
    <location>
        <begin position="282"/>
        <end position="505"/>
    </location>
</feature>
<protein>
    <recommendedName>
        <fullName evidence="3">histidine kinase</fullName>
        <ecNumber evidence="3">2.7.13.3</ecNumber>
    </recommendedName>
</protein>
<dbReference type="PANTHER" id="PTHR44936:SF5">
    <property type="entry name" value="SENSOR HISTIDINE KINASE ENVZ"/>
    <property type="match status" value="1"/>
</dbReference>
<evidence type="ECO:0000313" key="20">
    <source>
        <dbReference type="RefSeq" id="WP_051378915.1"/>
    </source>
</evidence>
<accession>A0A8B6X928</accession>
<keyword evidence="4" id="KW-1003">Cell membrane</keyword>
<dbReference type="CDD" id="cd00082">
    <property type="entry name" value="HisKA"/>
    <property type="match status" value="1"/>
</dbReference>
<keyword evidence="19" id="KW-1185">Reference proteome</keyword>
<keyword evidence="13" id="KW-0902">Two-component regulatory system</keyword>
<dbReference type="InterPro" id="IPR003594">
    <property type="entry name" value="HATPase_dom"/>
</dbReference>
<name>A0A8B6X928_9BURK</name>
<evidence type="ECO:0000256" key="12">
    <source>
        <dbReference type="ARBA" id="ARBA00022989"/>
    </source>
</evidence>
<dbReference type="Pfam" id="PF00672">
    <property type="entry name" value="HAMP"/>
    <property type="match status" value="1"/>
</dbReference>
<dbReference type="OrthoDB" id="9804645at2"/>
<dbReference type="RefSeq" id="WP_051378915.1">
    <property type="nucleotide sequence ID" value="NZ_AXWS01000019.1"/>
</dbReference>
<feature type="region of interest" description="Disordered" evidence="15">
    <location>
        <begin position="1"/>
        <end position="26"/>
    </location>
</feature>
<dbReference type="InterPro" id="IPR036097">
    <property type="entry name" value="HisK_dim/P_sf"/>
</dbReference>
<dbReference type="CDD" id="cd00075">
    <property type="entry name" value="HATPase"/>
    <property type="match status" value="1"/>
</dbReference>
<evidence type="ECO:0000256" key="15">
    <source>
        <dbReference type="SAM" id="MobiDB-lite"/>
    </source>
</evidence>
<evidence type="ECO:0000256" key="4">
    <source>
        <dbReference type="ARBA" id="ARBA00022475"/>
    </source>
</evidence>
<reference evidence="20" key="2">
    <citation type="journal article" date="2000" name="Trends Biochem. Sci.">
        <title>GHKL, an emergent ATPase/kinase superfamily.</title>
        <authorList>
            <person name="Dutta R."/>
            <person name="Inouye M."/>
        </authorList>
    </citation>
    <scope>NUCLEOTIDE SEQUENCE</scope>
</reference>
<reference evidence="20" key="3">
    <citation type="submission" date="2025-08" db="UniProtKB">
        <authorList>
            <consortium name="RefSeq"/>
        </authorList>
    </citation>
    <scope>IDENTIFICATION</scope>
</reference>
<dbReference type="SMART" id="SM00388">
    <property type="entry name" value="HisKA"/>
    <property type="match status" value="1"/>
</dbReference>
<keyword evidence="11" id="KW-0067">ATP-binding</keyword>
<dbReference type="PROSITE" id="PS50109">
    <property type="entry name" value="HIS_KIN"/>
    <property type="match status" value="1"/>
</dbReference>
<keyword evidence="12 16" id="KW-1133">Transmembrane helix</keyword>
<keyword evidence="14 16" id="KW-0472">Membrane</keyword>
<evidence type="ECO:0000256" key="14">
    <source>
        <dbReference type="ARBA" id="ARBA00023136"/>
    </source>
</evidence>
<dbReference type="PANTHER" id="PTHR44936">
    <property type="entry name" value="SENSOR PROTEIN CREC"/>
    <property type="match status" value="1"/>
</dbReference>
<evidence type="ECO:0000256" key="13">
    <source>
        <dbReference type="ARBA" id="ARBA00023012"/>
    </source>
</evidence>
<evidence type="ECO:0000256" key="11">
    <source>
        <dbReference type="ARBA" id="ARBA00022840"/>
    </source>
</evidence>
<dbReference type="InterPro" id="IPR005467">
    <property type="entry name" value="His_kinase_dom"/>
</dbReference>
<dbReference type="GO" id="GO:0005524">
    <property type="term" value="F:ATP binding"/>
    <property type="evidence" value="ECO:0007669"/>
    <property type="project" value="UniProtKB-KW"/>
</dbReference>
<dbReference type="InterPro" id="IPR004358">
    <property type="entry name" value="Sig_transdc_His_kin-like_C"/>
</dbReference>